<keyword evidence="5" id="KW-1185">Reference proteome</keyword>
<gene>
    <name evidence="4" type="ORF">CQY20_30310</name>
    <name evidence="3" type="ORF">MAGR_04640</name>
</gene>
<dbReference type="GO" id="GO:0006793">
    <property type="term" value="P:phosphorus metabolic process"/>
    <property type="evidence" value="ECO:0007669"/>
    <property type="project" value="UniProtKB-ARBA"/>
</dbReference>
<evidence type="ECO:0000313" key="6">
    <source>
        <dbReference type="Proteomes" id="UP000465302"/>
    </source>
</evidence>
<evidence type="ECO:0000313" key="5">
    <source>
        <dbReference type="Proteomes" id="UP000220914"/>
    </source>
</evidence>
<reference evidence="3 6" key="2">
    <citation type="journal article" date="2019" name="Emerg. Microbes Infect.">
        <title>Comprehensive subspecies identification of 175 nontuberculous mycobacteria species based on 7547 genomic profiles.</title>
        <authorList>
            <person name="Matsumoto Y."/>
            <person name="Kinjo T."/>
            <person name="Motooka D."/>
            <person name="Nabeya D."/>
            <person name="Jung N."/>
            <person name="Uechi K."/>
            <person name="Horii T."/>
            <person name="Iida T."/>
            <person name="Fujita J."/>
            <person name="Nakamura S."/>
        </authorList>
    </citation>
    <scope>NUCLEOTIDE SEQUENCE [LARGE SCALE GENOMIC DNA]</scope>
    <source>
        <strain evidence="3 6">JCM 6377</strain>
    </source>
</reference>
<dbReference type="OrthoDB" id="4604545at2"/>
<dbReference type="AlphaFoldDB" id="A0A2A7MQW4"/>
<dbReference type="RefSeq" id="WP_097944493.1">
    <property type="nucleotide sequence ID" value="NZ_BLKS01000001.1"/>
</dbReference>
<feature type="region of interest" description="Disordered" evidence="1">
    <location>
        <begin position="141"/>
        <end position="160"/>
    </location>
</feature>
<comment type="caution">
    <text evidence="4">The sequence shown here is derived from an EMBL/GenBank/DDBJ whole genome shotgun (WGS) entry which is preliminary data.</text>
</comment>
<name>A0A2A7MQW4_MYCAG</name>
<sequence>MSQANENDEILFVGWQFHVHLFFTGKFGSNQDFATFLQAARARKARVRLLAIPLNRGAEQVAEAKDLKVEALIDDQLPAGASSHHQKAVFVGLKSSSHLFIGGIDVARERGGWFDVQVEIIGRGADLGRKTLEERWESVKPPLGGVSATQRPLPKPSADAHQVQFVRTYPPFPKDTTGWKRTYAKDGEHTYYSLLCHAIANAKESIYLEEQFFQTMGPAPTRNNPVGGSSPRRRSDVPDVPDTIERLLVDRVANGVKLVVVAANSAGPPRLPDPKARSALVKMLANLKNPPVLLQTKSRAEKVFHEGQFVTTLFKDFVHSKTWIFDDRGEDPFVLVGSANLWPQSLVSVSTPAESEFGVGFASKVDGTSLGFPKVSFARAMRIKMWERLRQSKDPNYTFPRNASASLEDEIAELRKPIGGVDPFEEMKP</sequence>
<reference evidence="3" key="3">
    <citation type="submission" date="2020-02" db="EMBL/GenBank/DDBJ databases">
        <authorList>
            <person name="Matsumoto Y."/>
            <person name="Motooka D."/>
            <person name="Nakamura S."/>
        </authorList>
    </citation>
    <scope>NUCLEOTIDE SEQUENCE</scope>
    <source>
        <strain evidence="3">JCM 6377</strain>
    </source>
</reference>
<proteinExistence type="predicted"/>
<evidence type="ECO:0000313" key="4">
    <source>
        <dbReference type="EMBL" id="PEG33538.1"/>
    </source>
</evidence>
<dbReference type="EMBL" id="BLKS01000001">
    <property type="protein sequence ID" value="GFG49023.1"/>
    <property type="molecule type" value="Genomic_DNA"/>
</dbReference>
<dbReference type="SUPFAM" id="SSF56024">
    <property type="entry name" value="Phospholipase D/nuclease"/>
    <property type="match status" value="2"/>
</dbReference>
<evidence type="ECO:0000313" key="3">
    <source>
        <dbReference type="EMBL" id="GFG49023.1"/>
    </source>
</evidence>
<dbReference type="Proteomes" id="UP000465302">
    <property type="component" value="Unassembled WGS sequence"/>
</dbReference>
<feature type="domain" description="PLD phosphodiesterase" evidence="2">
    <location>
        <begin position="314"/>
        <end position="345"/>
    </location>
</feature>
<dbReference type="InterPro" id="IPR001736">
    <property type="entry name" value="PLipase_D/transphosphatidylase"/>
</dbReference>
<accession>A0A2A7MQW4</accession>
<dbReference type="Proteomes" id="UP000220914">
    <property type="component" value="Unassembled WGS sequence"/>
</dbReference>
<reference evidence="4 5" key="1">
    <citation type="submission" date="2017-10" db="EMBL/GenBank/DDBJ databases">
        <title>The new phylogeny of genus Mycobacterium.</title>
        <authorList>
            <person name="Tortoli E."/>
            <person name="Trovato A."/>
            <person name="Cirillo D.M."/>
        </authorList>
    </citation>
    <scope>NUCLEOTIDE SEQUENCE [LARGE SCALE GENOMIC DNA]</scope>
    <source>
        <strain evidence="4 5">CCUG37673</strain>
    </source>
</reference>
<dbReference type="EMBL" id="PDCP01000106">
    <property type="protein sequence ID" value="PEG33538.1"/>
    <property type="molecule type" value="Genomic_DNA"/>
</dbReference>
<dbReference type="GO" id="GO:0003824">
    <property type="term" value="F:catalytic activity"/>
    <property type="evidence" value="ECO:0007669"/>
    <property type="project" value="InterPro"/>
</dbReference>
<dbReference type="SMART" id="SM00155">
    <property type="entry name" value="PLDc"/>
    <property type="match status" value="1"/>
</dbReference>
<feature type="region of interest" description="Disordered" evidence="1">
    <location>
        <begin position="217"/>
        <end position="239"/>
    </location>
</feature>
<evidence type="ECO:0000256" key="1">
    <source>
        <dbReference type="SAM" id="MobiDB-lite"/>
    </source>
</evidence>
<evidence type="ECO:0000259" key="2">
    <source>
        <dbReference type="PROSITE" id="PS50035"/>
    </source>
</evidence>
<protein>
    <recommendedName>
        <fullName evidence="2">PLD phosphodiesterase domain-containing protein</fullName>
    </recommendedName>
</protein>
<organism evidence="4 5">
    <name type="scientific">Mycolicibacterium agri</name>
    <name type="common">Mycobacterium agri</name>
    <dbReference type="NCBI Taxonomy" id="36811"/>
    <lineage>
        <taxon>Bacteria</taxon>
        <taxon>Bacillati</taxon>
        <taxon>Actinomycetota</taxon>
        <taxon>Actinomycetes</taxon>
        <taxon>Mycobacteriales</taxon>
        <taxon>Mycobacteriaceae</taxon>
        <taxon>Mycolicibacterium</taxon>
    </lineage>
</organism>
<dbReference type="PROSITE" id="PS50035">
    <property type="entry name" value="PLD"/>
    <property type="match status" value="1"/>
</dbReference>
<dbReference type="Gene3D" id="3.30.870.10">
    <property type="entry name" value="Endonuclease Chain A"/>
    <property type="match status" value="1"/>
</dbReference>